<accession>A0A7W4VXN0</accession>
<organism evidence="1 2">
    <name type="scientific">Nocardioides soli</name>
    <dbReference type="NCBI Taxonomy" id="1036020"/>
    <lineage>
        <taxon>Bacteria</taxon>
        <taxon>Bacillati</taxon>
        <taxon>Actinomycetota</taxon>
        <taxon>Actinomycetes</taxon>
        <taxon>Propionibacteriales</taxon>
        <taxon>Nocardioidaceae</taxon>
        <taxon>Nocardioides</taxon>
    </lineage>
</organism>
<reference evidence="1 2" key="1">
    <citation type="submission" date="2020-08" db="EMBL/GenBank/DDBJ databases">
        <title>Sequencing the genomes of 1000 actinobacteria strains.</title>
        <authorList>
            <person name="Klenk H.-P."/>
        </authorList>
    </citation>
    <scope>NUCLEOTIDE SEQUENCE [LARGE SCALE GENOMIC DNA]</scope>
    <source>
        <strain evidence="1 2">DSM 105498</strain>
    </source>
</reference>
<evidence type="ECO:0000313" key="2">
    <source>
        <dbReference type="Proteomes" id="UP000589626"/>
    </source>
</evidence>
<proteinExistence type="predicted"/>
<keyword evidence="2" id="KW-1185">Reference proteome</keyword>
<name>A0A7W4VXN0_9ACTN</name>
<comment type="caution">
    <text evidence="1">The sequence shown here is derived from an EMBL/GenBank/DDBJ whole genome shotgun (WGS) entry which is preliminary data.</text>
</comment>
<gene>
    <name evidence="1" type="ORF">FHU40_003524</name>
</gene>
<dbReference type="AlphaFoldDB" id="A0A7W4VXN0"/>
<protein>
    <submittedName>
        <fullName evidence="1">Uncharacterized protein</fullName>
    </submittedName>
</protein>
<evidence type="ECO:0000313" key="1">
    <source>
        <dbReference type="EMBL" id="MBB3043706.1"/>
    </source>
</evidence>
<sequence>MSSEDNRSAENLLLMCIPHSYEIDEHETRFSPELLQEWRVGQIQEYFDRRQGWPIDEDEAAEVLAVSFDSPMIAAPVLTSVVEAAELFALRAMSTRPGPAAAAAAWRMTRARANAMMFAHDDEGNRVFVEPSNMERQQHQRAVLAALDEVRAVVGPLYEDVLAKVATARHTSVRSSPWCDWVSRAADELLAAASTWPWEPPYEDTDRLSDAAAEVRAAVGGLASSLRGENPPAPPAIPEVVVSEADEARAAIAEAMAAHHALLERARPWSRVKTRAYDPDLRAELVVAADGVTLIPQVWSTYGFALGSVASLAASVARNATDEQVTALIGEDRARRPLVVAAALLMELWREMKDAERGDLADLARESLLEELAAQDWSTEDAWVGNYVHGAQMFNPWWHWTSAEVVAAAIGDALDAAPERLDDVVLACAPWVERESRVDGSRRAERSYRELSPWFPTDAVVRAAAVQYPDVVASASDYDDGVPEGAPQVEHHLGHILRLAT</sequence>
<dbReference type="RefSeq" id="WP_183593488.1">
    <property type="nucleotide sequence ID" value="NZ_JACHWR010000002.1"/>
</dbReference>
<dbReference type="EMBL" id="JACHWR010000002">
    <property type="protein sequence ID" value="MBB3043706.1"/>
    <property type="molecule type" value="Genomic_DNA"/>
</dbReference>
<dbReference type="Proteomes" id="UP000589626">
    <property type="component" value="Unassembled WGS sequence"/>
</dbReference>